<dbReference type="EMBL" id="BQKY01000010">
    <property type="protein sequence ID" value="GJN92157.1"/>
    <property type="molecule type" value="Genomic_DNA"/>
</dbReference>
<dbReference type="Gene3D" id="1.10.10.10">
    <property type="entry name" value="Winged helix-like DNA-binding domain superfamily/Winged helix DNA-binding domain"/>
    <property type="match status" value="1"/>
</dbReference>
<evidence type="ECO:0000313" key="9">
    <source>
        <dbReference type="Proteomes" id="UP001342314"/>
    </source>
</evidence>
<dbReference type="Proteomes" id="UP001342314">
    <property type="component" value="Unassembled WGS sequence"/>
</dbReference>
<dbReference type="SUPFAM" id="SSF46785">
    <property type="entry name" value="Winged helix' DNA-binding domain"/>
    <property type="match status" value="1"/>
</dbReference>
<keyword evidence="4" id="KW-0539">Nucleus</keyword>
<dbReference type="GO" id="GO:0003700">
    <property type="term" value="F:DNA-binding transcription factor activity"/>
    <property type="evidence" value="ECO:0007669"/>
    <property type="project" value="InterPro"/>
</dbReference>
<comment type="subcellular location">
    <subcellularLocation>
        <location evidence="1">Nucleus</location>
    </subcellularLocation>
</comment>
<feature type="compositionally biased region" description="Gly residues" evidence="6">
    <location>
        <begin position="222"/>
        <end position="232"/>
    </location>
</feature>
<evidence type="ECO:0000256" key="6">
    <source>
        <dbReference type="SAM" id="MobiDB-lite"/>
    </source>
</evidence>
<evidence type="ECO:0000256" key="5">
    <source>
        <dbReference type="RuleBase" id="RU004020"/>
    </source>
</evidence>
<dbReference type="Pfam" id="PF00447">
    <property type="entry name" value="HSF_DNA-bind"/>
    <property type="match status" value="1"/>
</dbReference>
<keyword evidence="3" id="KW-0238">DNA-binding</keyword>
<feature type="region of interest" description="Disordered" evidence="6">
    <location>
        <begin position="190"/>
        <end position="232"/>
    </location>
</feature>
<accession>A0AAV5GS21</accession>
<gene>
    <name evidence="8" type="ORF">Rhopal_005187-T1</name>
</gene>
<evidence type="ECO:0000259" key="7">
    <source>
        <dbReference type="SMART" id="SM00415"/>
    </source>
</evidence>
<evidence type="ECO:0000256" key="2">
    <source>
        <dbReference type="ARBA" id="ARBA00006403"/>
    </source>
</evidence>
<evidence type="ECO:0000256" key="3">
    <source>
        <dbReference type="ARBA" id="ARBA00023125"/>
    </source>
</evidence>
<name>A0AAV5GS21_9BASI</name>
<feature type="region of interest" description="Disordered" evidence="6">
    <location>
        <begin position="1"/>
        <end position="65"/>
    </location>
</feature>
<keyword evidence="9" id="KW-1185">Reference proteome</keyword>
<dbReference type="InterPro" id="IPR036390">
    <property type="entry name" value="WH_DNA-bd_sf"/>
</dbReference>
<evidence type="ECO:0000256" key="4">
    <source>
        <dbReference type="ARBA" id="ARBA00023242"/>
    </source>
</evidence>
<dbReference type="InterPro" id="IPR036388">
    <property type="entry name" value="WH-like_DNA-bd_sf"/>
</dbReference>
<protein>
    <recommendedName>
        <fullName evidence="7">HSF-type DNA-binding domain-containing protein</fullName>
    </recommendedName>
</protein>
<comment type="similarity">
    <text evidence="2 5">Belongs to the HSF family.</text>
</comment>
<dbReference type="PANTHER" id="PTHR10015:SF427">
    <property type="entry name" value="HEAT SHOCK FACTOR PROTEIN"/>
    <property type="match status" value="1"/>
</dbReference>
<feature type="compositionally biased region" description="Low complexity" evidence="6">
    <location>
        <begin position="199"/>
        <end position="214"/>
    </location>
</feature>
<dbReference type="PANTHER" id="PTHR10015">
    <property type="entry name" value="HEAT SHOCK TRANSCRIPTION FACTOR"/>
    <property type="match status" value="1"/>
</dbReference>
<feature type="domain" description="HSF-type DNA-binding" evidence="7">
    <location>
        <begin position="73"/>
        <end position="187"/>
    </location>
</feature>
<dbReference type="SMART" id="SM00415">
    <property type="entry name" value="HSF"/>
    <property type="match status" value="1"/>
</dbReference>
<evidence type="ECO:0000256" key="1">
    <source>
        <dbReference type="ARBA" id="ARBA00004123"/>
    </source>
</evidence>
<dbReference type="GO" id="GO:0005634">
    <property type="term" value="C:nucleus"/>
    <property type="evidence" value="ECO:0007669"/>
    <property type="project" value="UniProtKB-SubCell"/>
</dbReference>
<proteinExistence type="inferred from homology"/>
<evidence type="ECO:0000313" key="8">
    <source>
        <dbReference type="EMBL" id="GJN92157.1"/>
    </source>
</evidence>
<sequence length="232" mass="25610">MTLPSPPIEDQLPHLAQLSAYQSTWSPGEPPAQMQLPERTSYSRPISRDRPSTSPYGSEYSFGAEDLDERAETATPFATKLNYLVNNPDLDEVIRWDASGTAFVFAHSAEALSSALSRVFRHGNTHSFVRQLNIYDFKRLNTVELHNAVESSRPFDSSLTSSDFAGFSHPLFFRETPTRRCDLVALKPKMGKKPSSRNLAAKTATAAADSASRTRTLRTEGKVGGGMKGRKV</sequence>
<dbReference type="GO" id="GO:0043565">
    <property type="term" value="F:sequence-specific DNA binding"/>
    <property type="evidence" value="ECO:0007669"/>
    <property type="project" value="InterPro"/>
</dbReference>
<dbReference type="PRINTS" id="PR00056">
    <property type="entry name" value="HSFDOMAIN"/>
</dbReference>
<organism evidence="8 9">
    <name type="scientific">Rhodotorula paludigena</name>
    <dbReference type="NCBI Taxonomy" id="86838"/>
    <lineage>
        <taxon>Eukaryota</taxon>
        <taxon>Fungi</taxon>
        <taxon>Dikarya</taxon>
        <taxon>Basidiomycota</taxon>
        <taxon>Pucciniomycotina</taxon>
        <taxon>Microbotryomycetes</taxon>
        <taxon>Sporidiobolales</taxon>
        <taxon>Sporidiobolaceae</taxon>
        <taxon>Rhodotorula</taxon>
    </lineage>
</organism>
<dbReference type="AlphaFoldDB" id="A0AAV5GS21"/>
<dbReference type="InterPro" id="IPR000232">
    <property type="entry name" value="HSF_DNA-bd"/>
</dbReference>
<reference evidence="8 9" key="1">
    <citation type="submission" date="2021-12" db="EMBL/GenBank/DDBJ databases">
        <title>High titer production of polyol ester of fatty acids by Rhodotorula paludigena BS15 towards product separation-free biomass refinery.</title>
        <authorList>
            <person name="Mano J."/>
            <person name="Ono H."/>
            <person name="Tanaka T."/>
            <person name="Naito K."/>
            <person name="Sushida H."/>
            <person name="Ike M."/>
            <person name="Tokuyasu K."/>
            <person name="Kitaoka M."/>
        </authorList>
    </citation>
    <scope>NUCLEOTIDE SEQUENCE [LARGE SCALE GENOMIC DNA]</scope>
    <source>
        <strain evidence="8 9">BS15</strain>
    </source>
</reference>
<comment type="caution">
    <text evidence="8">The sequence shown here is derived from an EMBL/GenBank/DDBJ whole genome shotgun (WGS) entry which is preliminary data.</text>
</comment>